<dbReference type="InterPro" id="IPR005650">
    <property type="entry name" value="BlaI_family"/>
</dbReference>
<dbReference type="Gene3D" id="1.10.10.10">
    <property type="entry name" value="Winged helix-like DNA-binding domain superfamily/Winged helix DNA-binding domain"/>
    <property type="match status" value="1"/>
</dbReference>
<keyword evidence="5" id="KW-0175">Coiled coil</keyword>
<proteinExistence type="inferred from homology"/>
<dbReference type="InterPro" id="IPR036390">
    <property type="entry name" value="WH_DNA-bd_sf"/>
</dbReference>
<organism evidence="6 7">
    <name type="scientific">Alteromonas alba</name>
    <dbReference type="NCBI Taxonomy" id="2079529"/>
    <lineage>
        <taxon>Bacteria</taxon>
        <taxon>Pseudomonadati</taxon>
        <taxon>Pseudomonadota</taxon>
        <taxon>Gammaproteobacteria</taxon>
        <taxon>Alteromonadales</taxon>
        <taxon>Alteromonadaceae</taxon>
        <taxon>Alteromonas/Salinimonas group</taxon>
        <taxon>Alteromonas</taxon>
    </lineage>
</organism>
<accession>A0A2S9VDX2</accession>
<dbReference type="AlphaFoldDB" id="A0A2S9VDX2"/>
<dbReference type="Pfam" id="PF03965">
    <property type="entry name" value="Penicillinase_R"/>
    <property type="match status" value="1"/>
</dbReference>
<evidence type="ECO:0000256" key="5">
    <source>
        <dbReference type="SAM" id="Coils"/>
    </source>
</evidence>
<keyword evidence="4" id="KW-0804">Transcription</keyword>
<dbReference type="SUPFAM" id="SSF46785">
    <property type="entry name" value="Winged helix' DNA-binding domain"/>
    <property type="match status" value="1"/>
</dbReference>
<dbReference type="Proteomes" id="UP000238949">
    <property type="component" value="Unassembled WGS sequence"/>
</dbReference>
<comment type="similarity">
    <text evidence="1">Belongs to the BlaI transcriptional regulatory family.</text>
</comment>
<evidence type="ECO:0000256" key="1">
    <source>
        <dbReference type="ARBA" id="ARBA00011046"/>
    </source>
</evidence>
<evidence type="ECO:0000256" key="4">
    <source>
        <dbReference type="ARBA" id="ARBA00023163"/>
    </source>
</evidence>
<dbReference type="RefSeq" id="WP_105933675.1">
    <property type="nucleotide sequence ID" value="NZ_PVNP01000046.1"/>
</dbReference>
<evidence type="ECO:0000256" key="3">
    <source>
        <dbReference type="ARBA" id="ARBA00023125"/>
    </source>
</evidence>
<dbReference type="EMBL" id="PVNP01000046">
    <property type="protein sequence ID" value="PRO74662.1"/>
    <property type="molecule type" value="Genomic_DNA"/>
</dbReference>
<gene>
    <name evidence="6" type="ORF">C6Y40_05265</name>
</gene>
<feature type="coiled-coil region" evidence="5">
    <location>
        <begin position="102"/>
        <end position="129"/>
    </location>
</feature>
<sequence>MVLGDLEKQVLNYLWQRSPADVKTVFAALTRNKGGNLNTIQTTLERLYKKKLLDRHKQGHAYFYTPRVERESLIATLIDNATRDFTAMDENVFINAFQSYSGQFEEQELDALESMIQAQRERLRQNKER</sequence>
<dbReference type="InterPro" id="IPR036388">
    <property type="entry name" value="WH-like_DNA-bd_sf"/>
</dbReference>
<evidence type="ECO:0000256" key="2">
    <source>
        <dbReference type="ARBA" id="ARBA00023015"/>
    </source>
</evidence>
<reference evidence="7" key="1">
    <citation type="journal article" date="2020" name="Int. J. Syst. Evol. Microbiol.">
        <title>Alteromonas alba sp. nov., a marine bacterium isolated from the seawater of the West Pacific Ocean.</title>
        <authorList>
            <person name="Sun C."/>
            <person name="Wu Y.-H."/>
            <person name="Xamxidin M."/>
            <person name="Cheng H."/>
            <person name="Xu X.-W."/>
        </authorList>
    </citation>
    <scope>NUCLEOTIDE SEQUENCE [LARGE SCALE GENOMIC DNA]</scope>
    <source>
        <strain evidence="7">190</strain>
    </source>
</reference>
<name>A0A2S9VDX2_9ALTE</name>
<dbReference type="PIRSF" id="PIRSF019455">
    <property type="entry name" value="CopR_AtkY"/>
    <property type="match status" value="1"/>
</dbReference>
<evidence type="ECO:0000313" key="6">
    <source>
        <dbReference type="EMBL" id="PRO74662.1"/>
    </source>
</evidence>
<dbReference type="OrthoDB" id="2989615at2"/>
<dbReference type="GO" id="GO:0045892">
    <property type="term" value="P:negative regulation of DNA-templated transcription"/>
    <property type="evidence" value="ECO:0007669"/>
    <property type="project" value="InterPro"/>
</dbReference>
<evidence type="ECO:0000313" key="7">
    <source>
        <dbReference type="Proteomes" id="UP000238949"/>
    </source>
</evidence>
<keyword evidence="2" id="KW-0805">Transcription regulation</keyword>
<dbReference type="GO" id="GO:0003677">
    <property type="term" value="F:DNA binding"/>
    <property type="evidence" value="ECO:0007669"/>
    <property type="project" value="UniProtKB-KW"/>
</dbReference>
<comment type="caution">
    <text evidence="6">The sequence shown here is derived from an EMBL/GenBank/DDBJ whole genome shotgun (WGS) entry which is preliminary data.</text>
</comment>
<keyword evidence="3" id="KW-0238">DNA-binding</keyword>
<keyword evidence="7" id="KW-1185">Reference proteome</keyword>
<protein>
    <submittedName>
        <fullName evidence="6">TrmB family transcriptional regulator</fullName>
    </submittedName>
</protein>